<evidence type="ECO:0000259" key="3">
    <source>
        <dbReference type="Pfam" id="PF00884"/>
    </source>
</evidence>
<dbReference type="SUPFAM" id="SSF53649">
    <property type="entry name" value="Alkaline phosphatase-like"/>
    <property type="match status" value="1"/>
</dbReference>
<evidence type="ECO:0000313" key="4">
    <source>
        <dbReference type="EMBL" id="TDY64081.1"/>
    </source>
</evidence>
<dbReference type="Pfam" id="PF00884">
    <property type="entry name" value="Sulfatase"/>
    <property type="match status" value="1"/>
</dbReference>
<gene>
    <name evidence="4" type="ORF">DFQ06_0982</name>
</gene>
<dbReference type="PROSITE" id="PS51257">
    <property type="entry name" value="PROKAR_LIPOPROTEIN"/>
    <property type="match status" value="1"/>
</dbReference>
<proteinExistence type="inferred from homology"/>
<dbReference type="PANTHER" id="PTHR42693:SF53">
    <property type="entry name" value="ENDO-4-O-SULFATASE"/>
    <property type="match status" value="1"/>
</dbReference>
<dbReference type="InterPro" id="IPR017850">
    <property type="entry name" value="Alkaline_phosphatase_core_sf"/>
</dbReference>
<dbReference type="Gene3D" id="3.40.720.10">
    <property type="entry name" value="Alkaline Phosphatase, subunit A"/>
    <property type="match status" value="1"/>
</dbReference>
<protein>
    <submittedName>
        <fullName evidence="4">Arylsulfatase A-like enzyme</fullName>
    </submittedName>
</protein>
<sequence>MRCIYILFSLAVLLSCKSRVLESSEITSRKSPNLVIVLSDQHSADMVGAYGNTQIITPNLDKLASEGMLLENAFSSQPVCTPFRGMLMSGMHPLKNGAFVNDAPLLPNKTNLLAEILKEKGYQTAYFGKWHLLGGDRDRPIPEALTYGFDTILTNNCHVDFRAGKAFFWNKNGEKEFFSEWEPYGQTRQAINYLKQIDKTKPFAIILSLHPPHDWGKFKGEDGKMHYRYDTEDELMNLYNRDSIILRPGLEDTPDRRRMYHGHMAQVTGVDIALGRLMDQLKSMDVEDNTLVAFSADHGDMLESHNAVLPKQYPHDYSNKIPFIIKYPKKIKSGLKTKTLFGTLDILPTLLGYLDIDTKQEFDGRDLSAALIKNQSNKDNYVPLWVYRLGHANNINWRGVVTEEFTFSMDKDNNPITNTLFDRIKDPSQLNNLYEDPEYKVIKSRLKELTYQWMDKYHDDFYGADEFKSVQPKETWQYNYTKNPVELFEAKNK</sequence>
<evidence type="ECO:0000256" key="1">
    <source>
        <dbReference type="ARBA" id="ARBA00008779"/>
    </source>
</evidence>
<dbReference type="CDD" id="cd16034">
    <property type="entry name" value="sulfatase_like"/>
    <property type="match status" value="1"/>
</dbReference>
<dbReference type="Gene3D" id="3.30.1120.10">
    <property type="match status" value="1"/>
</dbReference>
<feature type="domain" description="Sulfatase N-terminal" evidence="3">
    <location>
        <begin position="32"/>
        <end position="356"/>
    </location>
</feature>
<reference evidence="4 5" key="1">
    <citation type="submission" date="2019-03" db="EMBL/GenBank/DDBJ databases">
        <title>Genomic Encyclopedia of Type Strains, Phase III (KMG-III): the genomes of soil and plant-associated and newly described type strains.</title>
        <authorList>
            <person name="Whitman W."/>
        </authorList>
    </citation>
    <scope>NUCLEOTIDE SEQUENCE [LARGE SCALE GENOMIC DNA]</scope>
    <source>
        <strain evidence="4 5">CECT 8301</strain>
    </source>
</reference>
<dbReference type="PANTHER" id="PTHR42693">
    <property type="entry name" value="ARYLSULFATASE FAMILY MEMBER"/>
    <property type="match status" value="1"/>
</dbReference>
<dbReference type="AlphaFoldDB" id="A0A4V3HH70"/>
<dbReference type="GO" id="GO:0004065">
    <property type="term" value="F:arylsulfatase activity"/>
    <property type="evidence" value="ECO:0007669"/>
    <property type="project" value="TreeGrafter"/>
</dbReference>
<evidence type="ECO:0000256" key="2">
    <source>
        <dbReference type="ARBA" id="ARBA00022801"/>
    </source>
</evidence>
<name>A0A4V3HH70_9FLAO</name>
<comment type="caution">
    <text evidence="4">The sequence shown here is derived from an EMBL/GenBank/DDBJ whole genome shotgun (WGS) entry which is preliminary data.</text>
</comment>
<dbReference type="InterPro" id="IPR050738">
    <property type="entry name" value="Sulfatase"/>
</dbReference>
<organism evidence="4 5">
    <name type="scientific">Algibacter lectus</name>
    <dbReference type="NCBI Taxonomy" id="221126"/>
    <lineage>
        <taxon>Bacteria</taxon>
        <taxon>Pseudomonadati</taxon>
        <taxon>Bacteroidota</taxon>
        <taxon>Flavobacteriia</taxon>
        <taxon>Flavobacteriales</taxon>
        <taxon>Flavobacteriaceae</taxon>
        <taxon>Algibacter</taxon>
    </lineage>
</organism>
<dbReference type="RefSeq" id="WP_133966274.1">
    <property type="nucleotide sequence ID" value="NZ_SORL01000007.1"/>
</dbReference>
<dbReference type="Proteomes" id="UP000294824">
    <property type="component" value="Unassembled WGS sequence"/>
</dbReference>
<keyword evidence="5" id="KW-1185">Reference proteome</keyword>
<keyword evidence="2" id="KW-0378">Hydrolase</keyword>
<evidence type="ECO:0000313" key="5">
    <source>
        <dbReference type="Proteomes" id="UP000294824"/>
    </source>
</evidence>
<dbReference type="InterPro" id="IPR000917">
    <property type="entry name" value="Sulfatase_N"/>
</dbReference>
<accession>A0A4V3HH70</accession>
<comment type="similarity">
    <text evidence="1">Belongs to the sulfatase family.</text>
</comment>
<dbReference type="EMBL" id="SORL01000007">
    <property type="protein sequence ID" value="TDY64081.1"/>
    <property type="molecule type" value="Genomic_DNA"/>
</dbReference>